<dbReference type="RefSeq" id="WP_289999972.1">
    <property type="nucleotide sequence ID" value="NZ_JAUEPH010000004.1"/>
</dbReference>
<dbReference type="SUPFAM" id="SSF52821">
    <property type="entry name" value="Rhodanese/Cell cycle control phosphatase"/>
    <property type="match status" value="1"/>
</dbReference>
<sequence>MDKILRNPTVTSLLFVLIVLSLSCERIEKPKPFLTGQGIGLSQTTLLVEDIEQAKQYFVDTLGFNIYRGITDGAFDGTLSSSIILGDMTVFELLSANDALSQDSIVDFLSSDAEIKNGVRLFSLSTSSIDSTYMTLNKVGLKTDSVQSYRTSGEEVKGWSWDNGNDQRKSLDFNSANPPRLLPRFIESIDYGYADVQKDWNTYYIFRRMYNTHPNGVVGISGIKIAVQNPKEVSAKYESMGLTPDSKSDSSISFPVFRHQKIYLESALFNSDLGELVMDNGEGVYAVQFDVENLDSTYHYFQSKLPEEAMDKMTDRLIISSEFAYGMQLEFVQEPQEQAILARKLSPLADLDTLAIEHASQLYVKYCALCHGENREGYTADNAPSLRSKSLLGTSKGTNFMRYTIQFGRANTAMGGYYDSHGGPLEYIEIELLLEYLNQMAGVKERIELSREPVMGNIENGSILYSQHCAACHGNKGEGISAPALANPMLLATATDHFLRYAIAEGRDGTPMMAFKDSLKSNEIDDLTTFLRSRASGWDIPMPESVTVPTAEQLILNPENEAPDFELREGKFVAAEQVNRALEEGKRMIILDARSEVAWRQMHIPGAAPVPYYAEPDEFIHDIPNDGTQIVIYCACPHAASERVLNTLRRYGYENTAIIDEGILVWAQMGFPVQSGS</sequence>
<evidence type="ECO:0000256" key="4">
    <source>
        <dbReference type="ARBA" id="ARBA00022982"/>
    </source>
</evidence>
<reference evidence="9" key="1">
    <citation type="submission" date="2023-06" db="EMBL/GenBank/DDBJ databases">
        <title>Robiginitalea aurantiacus sp. nov. and Algoriphagus sediminis sp. nov., isolated from coastal sediment.</title>
        <authorList>
            <person name="Zhou Z.Y."/>
            <person name="An J."/>
            <person name="Jia Y.W."/>
            <person name="Du Z.J."/>
        </authorList>
    </citation>
    <scope>NUCLEOTIDE SEQUENCE</scope>
    <source>
        <strain evidence="9">C2-7</strain>
    </source>
</reference>
<dbReference type="PANTHER" id="PTHR37823">
    <property type="entry name" value="CYTOCHROME C-553-LIKE"/>
    <property type="match status" value="1"/>
</dbReference>
<feature type="domain" description="Rhodanese" evidence="7">
    <location>
        <begin position="584"/>
        <end position="675"/>
    </location>
</feature>
<evidence type="ECO:0000259" key="7">
    <source>
        <dbReference type="PROSITE" id="PS50206"/>
    </source>
</evidence>
<dbReference type="InterPro" id="IPR036909">
    <property type="entry name" value="Cyt_c-like_dom_sf"/>
</dbReference>
<feature type="domain" description="Cytochrome c" evidence="8">
    <location>
        <begin position="354"/>
        <end position="441"/>
    </location>
</feature>
<dbReference type="CDD" id="cd00158">
    <property type="entry name" value="RHOD"/>
    <property type="match status" value="1"/>
</dbReference>
<name>A0ABT7YD47_9BACT</name>
<keyword evidence="3 6" id="KW-0479">Metal-binding</keyword>
<dbReference type="PROSITE" id="PS51007">
    <property type="entry name" value="CYTC"/>
    <property type="match status" value="2"/>
</dbReference>
<evidence type="ECO:0000313" key="9">
    <source>
        <dbReference type="EMBL" id="MDN3204417.1"/>
    </source>
</evidence>
<proteinExistence type="predicted"/>
<keyword evidence="1" id="KW-0813">Transport</keyword>
<dbReference type="EMBL" id="JAUEPH010000004">
    <property type="protein sequence ID" value="MDN3204417.1"/>
    <property type="molecule type" value="Genomic_DNA"/>
</dbReference>
<dbReference type="SUPFAM" id="SSF46626">
    <property type="entry name" value="Cytochrome c"/>
    <property type="match status" value="2"/>
</dbReference>
<protein>
    <submittedName>
        <fullName evidence="9">C-type cytochrome</fullName>
    </submittedName>
</protein>
<evidence type="ECO:0000259" key="8">
    <source>
        <dbReference type="PROSITE" id="PS51007"/>
    </source>
</evidence>
<feature type="domain" description="Cytochrome c" evidence="8">
    <location>
        <begin position="456"/>
        <end position="535"/>
    </location>
</feature>
<dbReference type="Gene3D" id="3.40.250.10">
    <property type="entry name" value="Rhodanese-like domain"/>
    <property type="match status" value="1"/>
</dbReference>
<organism evidence="9 10">
    <name type="scientific">Algoriphagus sediminis</name>
    <dbReference type="NCBI Taxonomy" id="3057113"/>
    <lineage>
        <taxon>Bacteria</taxon>
        <taxon>Pseudomonadati</taxon>
        <taxon>Bacteroidota</taxon>
        <taxon>Cytophagia</taxon>
        <taxon>Cytophagales</taxon>
        <taxon>Cyclobacteriaceae</taxon>
        <taxon>Algoriphagus</taxon>
    </lineage>
</organism>
<dbReference type="Pfam" id="PF00581">
    <property type="entry name" value="Rhodanese"/>
    <property type="match status" value="1"/>
</dbReference>
<dbReference type="SUPFAM" id="SSF54593">
    <property type="entry name" value="Glyoxalase/Bleomycin resistance protein/Dihydroxybiphenyl dioxygenase"/>
    <property type="match status" value="2"/>
</dbReference>
<keyword evidence="10" id="KW-1185">Reference proteome</keyword>
<dbReference type="InterPro" id="IPR001763">
    <property type="entry name" value="Rhodanese-like_dom"/>
</dbReference>
<dbReference type="InterPro" id="IPR051811">
    <property type="entry name" value="Cytochrome_c550/c551-like"/>
</dbReference>
<dbReference type="Pfam" id="PF00034">
    <property type="entry name" value="Cytochrom_C"/>
    <property type="match status" value="1"/>
</dbReference>
<keyword evidence="4" id="KW-0249">Electron transport</keyword>
<dbReference type="PROSITE" id="PS51257">
    <property type="entry name" value="PROKAR_LIPOPROTEIN"/>
    <property type="match status" value="1"/>
</dbReference>
<evidence type="ECO:0000256" key="5">
    <source>
        <dbReference type="ARBA" id="ARBA00023004"/>
    </source>
</evidence>
<evidence type="ECO:0000256" key="1">
    <source>
        <dbReference type="ARBA" id="ARBA00022448"/>
    </source>
</evidence>
<evidence type="ECO:0000256" key="3">
    <source>
        <dbReference type="ARBA" id="ARBA00022723"/>
    </source>
</evidence>
<dbReference type="InterPro" id="IPR025870">
    <property type="entry name" value="Glyoxalase-like_dom"/>
</dbReference>
<dbReference type="Pfam" id="PF13468">
    <property type="entry name" value="Glyoxalase_3"/>
    <property type="match status" value="1"/>
</dbReference>
<dbReference type="Gene3D" id="1.10.760.10">
    <property type="entry name" value="Cytochrome c-like domain"/>
    <property type="match status" value="2"/>
</dbReference>
<evidence type="ECO:0000256" key="6">
    <source>
        <dbReference type="PROSITE-ProRule" id="PRU00433"/>
    </source>
</evidence>
<evidence type="ECO:0000256" key="2">
    <source>
        <dbReference type="ARBA" id="ARBA00022617"/>
    </source>
</evidence>
<dbReference type="InterPro" id="IPR036873">
    <property type="entry name" value="Rhodanese-like_dom_sf"/>
</dbReference>
<dbReference type="SMART" id="SM00450">
    <property type="entry name" value="RHOD"/>
    <property type="match status" value="1"/>
</dbReference>
<dbReference type="InterPro" id="IPR029068">
    <property type="entry name" value="Glyas_Bleomycin-R_OHBP_Dase"/>
</dbReference>
<keyword evidence="5 6" id="KW-0408">Iron</keyword>
<dbReference type="PROSITE" id="PS50206">
    <property type="entry name" value="RHODANESE_3"/>
    <property type="match status" value="1"/>
</dbReference>
<dbReference type="PANTHER" id="PTHR37823:SF4">
    <property type="entry name" value="MENAQUINOL-CYTOCHROME C REDUCTASE CYTOCHROME B_C SUBUNIT"/>
    <property type="match status" value="1"/>
</dbReference>
<evidence type="ECO:0000313" key="10">
    <source>
        <dbReference type="Proteomes" id="UP001171916"/>
    </source>
</evidence>
<accession>A0ABT7YD47</accession>
<keyword evidence="2 6" id="KW-0349">Heme</keyword>
<dbReference type="InterPro" id="IPR009056">
    <property type="entry name" value="Cyt_c-like_dom"/>
</dbReference>
<dbReference type="Proteomes" id="UP001171916">
    <property type="component" value="Unassembled WGS sequence"/>
</dbReference>
<comment type="caution">
    <text evidence="9">The sequence shown here is derived from an EMBL/GenBank/DDBJ whole genome shotgun (WGS) entry which is preliminary data.</text>
</comment>
<gene>
    <name evidence="9" type="ORF">QVH07_09665</name>
</gene>